<dbReference type="InterPro" id="IPR038322">
    <property type="entry name" value="Pex19_C_sf"/>
</dbReference>
<evidence type="ECO:0000256" key="8">
    <source>
        <dbReference type="ARBA" id="ARBA00032710"/>
    </source>
</evidence>
<reference evidence="10" key="3">
    <citation type="submission" date="2025-09" db="UniProtKB">
        <authorList>
            <consortium name="Ensembl"/>
        </authorList>
    </citation>
    <scope>IDENTIFICATION</scope>
</reference>
<evidence type="ECO:0000256" key="2">
    <source>
        <dbReference type="ARBA" id="ARBA00004405"/>
    </source>
</evidence>
<evidence type="ECO:0000256" key="4">
    <source>
        <dbReference type="ARBA" id="ARBA00015758"/>
    </source>
</evidence>
<feature type="compositionally biased region" description="Gly residues" evidence="9">
    <location>
        <begin position="131"/>
        <end position="140"/>
    </location>
</feature>
<evidence type="ECO:0000256" key="3">
    <source>
        <dbReference type="ARBA" id="ARBA00006326"/>
    </source>
</evidence>
<comment type="function">
    <text evidence="1">Necessary for early peroxisomal biogenesis. Acts both as a cytosolic chaperone and as an import receptor for peroxisomal membrane proteins (PMPs). Binds and stabilizes newly synthesized PMPs in the cytoplasm by interacting with their hydrophobic membrane-spanning domains, and targets them to the peroxisome membrane by binding to the integral membrane protein PEX3. Excludes CDKN2A from the nucleus and prevents its interaction with MDM2, which results in active degradation of TP53.</text>
</comment>
<proteinExistence type="inferred from homology"/>
<dbReference type="InterPro" id="IPR006708">
    <property type="entry name" value="Pex19"/>
</dbReference>
<dbReference type="Ensembl" id="ENSCMMT00000025542.1">
    <property type="protein sequence ID" value="ENSCMMP00000023330.1"/>
    <property type="gene ID" value="ENSCMMG00000014572.1"/>
</dbReference>
<evidence type="ECO:0000313" key="10">
    <source>
        <dbReference type="Ensembl" id="ENSCMMP00000023330.1"/>
    </source>
</evidence>
<dbReference type="PANTHER" id="PTHR12774:SF2">
    <property type="entry name" value="PEROXISOMAL BIOGENESIS FACTOR 19"/>
    <property type="match status" value="1"/>
</dbReference>
<evidence type="ECO:0000256" key="5">
    <source>
        <dbReference type="ARBA" id="ARBA00022593"/>
    </source>
</evidence>
<comment type="subcellular location">
    <subcellularLocation>
        <location evidence="2">Peroxisome membrane</location>
        <topology evidence="2">Lipid-anchor</topology>
        <orientation evidence="2">Cytoplasmic side</orientation>
    </subcellularLocation>
</comment>
<reference evidence="10" key="2">
    <citation type="submission" date="2025-08" db="UniProtKB">
        <authorList>
            <consortium name="Ensembl"/>
        </authorList>
    </citation>
    <scope>IDENTIFICATION</scope>
</reference>
<organism evidence="10 11">
    <name type="scientific">Cairina moschata</name>
    <name type="common">Muscovy duck</name>
    <dbReference type="NCBI Taxonomy" id="8855"/>
    <lineage>
        <taxon>Eukaryota</taxon>
        <taxon>Metazoa</taxon>
        <taxon>Chordata</taxon>
        <taxon>Craniata</taxon>
        <taxon>Vertebrata</taxon>
        <taxon>Euteleostomi</taxon>
        <taxon>Archelosauria</taxon>
        <taxon>Archosauria</taxon>
        <taxon>Dinosauria</taxon>
        <taxon>Saurischia</taxon>
        <taxon>Theropoda</taxon>
        <taxon>Coelurosauria</taxon>
        <taxon>Aves</taxon>
        <taxon>Neognathae</taxon>
        <taxon>Galloanserae</taxon>
        <taxon>Anseriformes</taxon>
        <taxon>Anatidae</taxon>
        <taxon>Anatinae</taxon>
        <taxon>Cairina</taxon>
    </lineage>
</organism>
<evidence type="ECO:0000313" key="11">
    <source>
        <dbReference type="Proteomes" id="UP000694556"/>
    </source>
</evidence>
<protein>
    <recommendedName>
        <fullName evidence="4">Peroxisomal biogenesis factor 19</fullName>
    </recommendedName>
    <alternativeName>
        <fullName evidence="7">Peroxin-19</fullName>
    </alternativeName>
    <alternativeName>
        <fullName evidence="8">Peroxisomal farnesylated protein</fullName>
    </alternativeName>
</protein>
<dbReference type="Gene3D" id="1.20.120.900">
    <property type="entry name" value="Pex19, mPTS binding domain"/>
    <property type="match status" value="1"/>
</dbReference>
<name>A0A8C3GNX9_CAIMO</name>
<evidence type="ECO:0000256" key="6">
    <source>
        <dbReference type="ARBA" id="ARBA00025898"/>
    </source>
</evidence>
<accession>A0A8C3GNX9</accession>
<dbReference type="Pfam" id="PF04614">
    <property type="entry name" value="Pex19"/>
    <property type="match status" value="1"/>
</dbReference>
<sequence length="140" mass="15070">MTDTPALEGLGLEEGGGEGGVLPVMQSLLQHLLSKEVLYPSLKEITEKYPEWLRQQRAALPAAQYERYRAQLGVMARICRHLEAEGSEEGAGARTERFEAVLELMQQVGGPGGSPGPPGLNLDLEGLSLPEGGGEQCRLM</sequence>
<dbReference type="GO" id="GO:0045046">
    <property type="term" value="P:protein import into peroxisome membrane"/>
    <property type="evidence" value="ECO:0007669"/>
    <property type="project" value="TreeGrafter"/>
</dbReference>
<evidence type="ECO:0000256" key="1">
    <source>
        <dbReference type="ARBA" id="ARBA00003055"/>
    </source>
</evidence>
<keyword evidence="5" id="KW-0962">Peroxisome biogenesis</keyword>
<dbReference type="GO" id="GO:0033328">
    <property type="term" value="F:peroxisome membrane targeting sequence binding"/>
    <property type="evidence" value="ECO:0007669"/>
    <property type="project" value="TreeGrafter"/>
</dbReference>
<dbReference type="AlphaFoldDB" id="A0A8C3GNX9"/>
<comment type="similarity">
    <text evidence="3">Belongs to the peroxin-19 family.</text>
</comment>
<dbReference type="PANTHER" id="PTHR12774">
    <property type="entry name" value="PEROXISOMAL BIOGENESIS FACTOR 19"/>
    <property type="match status" value="1"/>
</dbReference>
<comment type="subunit">
    <text evidence="6">Interacts with a broad range of peroxisomal membrane proteins, including PEX3, PEX10, PEX11A, PEX11B, PEX12, PEX13, PEX14 and PEX16, PXMP2/PMP22, PXMP4/PMP24, SLC25A17/PMP34, ABCD1/ALDP, ABCD2/ALDRP, and ABCD3/PMP70. Also interacts with the tumor suppressor CDKN2A/p19ARF.</text>
</comment>
<reference evidence="10" key="1">
    <citation type="submission" date="2018-09" db="EMBL/GenBank/DDBJ databases">
        <title>Common duck and Muscovy duck high density SNP chip.</title>
        <authorList>
            <person name="Vignal A."/>
            <person name="Thebault N."/>
            <person name="Warren W.C."/>
        </authorList>
    </citation>
    <scope>NUCLEOTIDE SEQUENCE [LARGE SCALE GENOMIC DNA]</scope>
</reference>
<evidence type="ECO:0000256" key="7">
    <source>
        <dbReference type="ARBA" id="ARBA00029688"/>
    </source>
</evidence>
<evidence type="ECO:0000256" key="9">
    <source>
        <dbReference type="SAM" id="MobiDB-lite"/>
    </source>
</evidence>
<dbReference type="GO" id="GO:0005778">
    <property type="term" value="C:peroxisomal membrane"/>
    <property type="evidence" value="ECO:0007669"/>
    <property type="project" value="UniProtKB-SubCell"/>
</dbReference>
<feature type="region of interest" description="Disordered" evidence="9">
    <location>
        <begin position="108"/>
        <end position="140"/>
    </location>
</feature>
<dbReference type="Proteomes" id="UP000694556">
    <property type="component" value="Chromosome 26"/>
</dbReference>
<keyword evidence="11" id="KW-1185">Reference proteome</keyword>